<protein>
    <submittedName>
        <fullName evidence="1">Uncharacterized protein</fullName>
    </submittedName>
</protein>
<organism evidence="1 2">
    <name type="scientific">Pleurodeles waltl</name>
    <name type="common">Iberian ribbed newt</name>
    <dbReference type="NCBI Taxonomy" id="8319"/>
    <lineage>
        <taxon>Eukaryota</taxon>
        <taxon>Metazoa</taxon>
        <taxon>Chordata</taxon>
        <taxon>Craniata</taxon>
        <taxon>Vertebrata</taxon>
        <taxon>Euteleostomi</taxon>
        <taxon>Amphibia</taxon>
        <taxon>Batrachia</taxon>
        <taxon>Caudata</taxon>
        <taxon>Salamandroidea</taxon>
        <taxon>Salamandridae</taxon>
        <taxon>Pleurodelinae</taxon>
        <taxon>Pleurodeles</taxon>
    </lineage>
</organism>
<reference evidence="1" key="1">
    <citation type="journal article" date="2022" name="bioRxiv">
        <title>Sequencing and chromosome-scale assembly of the giantPleurodeles waltlgenome.</title>
        <authorList>
            <person name="Brown T."/>
            <person name="Elewa A."/>
            <person name="Iarovenko S."/>
            <person name="Subramanian E."/>
            <person name="Araus A.J."/>
            <person name="Petzold A."/>
            <person name="Susuki M."/>
            <person name="Suzuki K.-i.T."/>
            <person name="Hayashi T."/>
            <person name="Toyoda A."/>
            <person name="Oliveira C."/>
            <person name="Osipova E."/>
            <person name="Leigh N.D."/>
            <person name="Simon A."/>
            <person name="Yun M.H."/>
        </authorList>
    </citation>
    <scope>NUCLEOTIDE SEQUENCE</scope>
    <source>
        <strain evidence="1">20211129_DDA</strain>
        <tissue evidence="1">Liver</tissue>
    </source>
</reference>
<evidence type="ECO:0000313" key="1">
    <source>
        <dbReference type="EMBL" id="KAJ1132604.1"/>
    </source>
</evidence>
<proteinExistence type="predicted"/>
<accession>A0AAV7Q0A1</accession>
<comment type="caution">
    <text evidence="1">The sequence shown here is derived from an EMBL/GenBank/DDBJ whole genome shotgun (WGS) entry which is preliminary data.</text>
</comment>
<name>A0AAV7Q0A1_PLEWA</name>
<keyword evidence="2" id="KW-1185">Reference proteome</keyword>
<sequence length="117" mass="13102">MGHHIDALESVEGGPSRINLRFPIQSSHSNFTKTPKTSQQELSRDLFTAGATSKGRLIDQLTLTTCLHSEGSNHKKDGQNHTTNEIFEFHLDIFGYQFFSLPSTVCIGRRLSLRNSI</sequence>
<gene>
    <name evidence="1" type="ORF">NDU88_010911</name>
</gene>
<dbReference type="AlphaFoldDB" id="A0AAV7Q0A1"/>
<dbReference type="EMBL" id="JANPWB010000011">
    <property type="protein sequence ID" value="KAJ1132604.1"/>
    <property type="molecule type" value="Genomic_DNA"/>
</dbReference>
<evidence type="ECO:0000313" key="2">
    <source>
        <dbReference type="Proteomes" id="UP001066276"/>
    </source>
</evidence>
<dbReference type="Proteomes" id="UP001066276">
    <property type="component" value="Chromosome 7"/>
</dbReference>